<keyword evidence="1" id="KW-0067">ATP-binding</keyword>
<keyword evidence="2" id="KW-1133">Transmembrane helix</keyword>
<keyword evidence="1" id="KW-0547">Nucleotide-binding</keyword>
<evidence type="ECO:0000256" key="1">
    <source>
        <dbReference type="PROSITE-ProRule" id="PRU10141"/>
    </source>
</evidence>
<dbReference type="PROSITE" id="PS00107">
    <property type="entry name" value="PROTEIN_KINASE_ATP"/>
    <property type="match status" value="1"/>
</dbReference>
<name>A0A6A0A562_HAELA</name>
<organism evidence="3 4">
    <name type="scientific">Haematococcus lacustris</name>
    <name type="common">Green alga</name>
    <name type="synonym">Haematococcus pluvialis</name>
    <dbReference type="NCBI Taxonomy" id="44745"/>
    <lineage>
        <taxon>Eukaryota</taxon>
        <taxon>Viridiplantae</taxon>
        <taxon>Chlorophyta</taxon>
        <taxon>core chlorophytes</taxon>
        <taxon>Chlorophyceae</taxon>
        <taxon>CS clade</taxon>
        <taxon>Chlamydomonadales</taxon>
        <taxon>Haematococcaceae</taxon>
        <taxon>Haematococcus</taxon>
    </lineage>
</organism>
<dbReference type="GO" id="GO:0016301">
    <property type="term" value="F:kinase activity"/>
    <property type="evidence" value="ECO:0007669"/>
    <property type="project" value="UniProtKB-KW"/>
</dbReference>
<reference evidence="3 4" key="1">
    <citation type="submission" date="2020-02" db="EMBL/GenBank/DDBJ databases">
        <title>Draft genome sequence of Haematococcus lacustris strain NIES-144.</title>
        <authorList>
            <person name="Morimoto D."/>
            <person name="Nakagawa S."/>
            <person name="Yoshida T."/>
            <person name="Sawayama S."/>
        </authorList>
    </citation>
    <scope>NUCLEOTIDE SEQUENCE [LARGE SCALE GENOMIC DNA]</scope>
    <source>
        <strain evidence="3 4">NIES-144</strain>
    </source>
</reference>
<accession>A0A6A0A562</accession>
<keyword evidence="4" id="KW-1185">Reference proteome</keyword>
<comment type="caution">
    <text evidence="3">The sequence shown here is derived from an EMBL/GenBank/DDBJ whole genome shotgun (WGS) entry which is preliminary data.</text>
</comment>
<feature type="binding site" evidence="1">
    <location>
        <position position="43"/>
    </location>
    <ligand>
        <name>ATP</name>
        <dbReference type="ChEBI" id="CHEBI:30616"/>
    </ligand>
</feature>
<feature type="transmembrane region" description="Helical" evidence="2">
    <location>
        <begin position="15"/>
        <end position="34"/>
    </location>
</feature>
<keyword evidence="3" id="KW-0418">Kinase</keyword>
<proteinExistence type="predicted"/>
<protein>
    <submittedName>
        <fullName evidence="3">Protein kinase domain-containing protein</fullName>
    </submittedName>
</protein>
<keyword evidence="2" id="KW-0472">Membrane</keyword>
<gene>
    <name evidence="3" type="ORF">HaLaN_25914</name>
</gene>
<dbReference type="InterPro" id="IPR017441">
    <property type="entry name" value="Protein_kinase_ATP_BS"/>
</dbReference>
<evidence type="ECO:0000313" key="4">
    <source>
        <dbReference type="Proteomes" id="UP000485058"/>
    </source>
</evidence>
<dbReference type="EMBL" id="BLLF01003527">
    <property type="protein sequence ID" value="GFH27572.1"/>
    <property type="molecule type" value="Genomic_DNA"/>
</dbReference>
<evidence type="ECO:0000313" key="3">
    <source>
        <dbReference type="EMBL" id="GFH27572.1"/>
    </source>
</evidence>
<dbReference type="Proteomes" id="UP000485058">
    <property type="component" value="Unassembled WGS sequence"/>
</dbReference>
<keyword evidence="2" id="KW-0812">Transmembrane</keyword>
<dbReference type="InterPro" id="IPR011009">
    <property type="entry name" value="Kinase-like_dom_sf"/>
</dbReference>
<dbReference type="GO" id="GO:0005524">
    <property type="term" value="F:ATP binding"/>
    <property type="evidence" value="ECO:0007669"/>
    <property type="project" value="UniProtKB-UniRule"/>
</dbReference>
<evidence type="ECO:0000256" key="2">
    <source>
        <dbReference type="SAM" id="Phobius"/>
    </source>
</evidence>
<dbReference type="AlphaFoldDB" id="A0A6A0A562"/>
<sequence length="98" mass="10407">MLRMTCSPLEVLHDLQLLSLIGSGGFAAVFAGLWRGNGDVAVKLCVTNATEEGRLPGRAITEAILSKGLAHPSLIQTWANGLRQLSYANLLCATSINE</sequence>
<dbReference type="Gene3D" id="3.30.200.20">
    <property type="entry name" value="Phosphorylase Kinase, domain 1"/>
    <property type="match status" value="1"/>
</dbReference>
<dbReference type="SUPFAM" id="SSF56112">
    <property type="entry name" value="Protein kinase-like (PK-like)"/>
    <property type="match status" value="1"/>
</dbReference>
<keyword evidence="3" id="KW-0808">Transferase</keyword>